<gene>
    <name evidence="7" type="ordered locus">Mmwyl1_1015</name>
</gene>
<dbReference type="InterPro" id="IPR058625">
    <property type="entry name" value="MdtA-like_BSH"/>
</dbReference>
<dbReference type="Pfam" id="PF25944">
    <property type="entry name" value="Beta-barrel_RND"/>
    <property type="match status" value="1"/>
</dbReference>
<feature type="domain" description="Multidrug resistance protein MdtA-like beta-barrel" evidence="5">
    <location>
        <begin position="212"/>
        <end position="294"/>
    </location>
</feature>
<dbReference type="InterPro" id="IPR006143">
    <property type="entry name" value="RND_pump_MFP"/>
</dbReference>
<evidence type="ECO:0000259" key="4">
    <source>
        <dbReference type="Pfam" id="PF25917"/>
    </source>
</evidence>
<comment type="subcellular location">
    <subcellularLocation>
        <location evidence="1">Cell inner membrane</location>
        <topology evidence="1">Lipid-anchor</topology>
    </subcellularLocation>
</comment>
<proteinExistence type="inferred from homology"/>
<feature type="domain" description="Multidrug resistance protein MdtA-like alpha-helical hairpin" evidence="3">
    <location>
        <begin position="104"/>
        <end position="172"/>
    </location>
</feature>
<reference evidence="7" key="1">
    <citation type="submission" date="2007-06" db="EMBL/GenBank/DDBJ databases">
        <title>Complete sequence of Marinomonas sp. MWYL1.</title>
        <authorList>
            <consortium name="US DOE Joint Genome Institute"/>
            <person name="Copeland A."/>
            <person name="Lucas S."/>
            <person name="Lapidus A."/>
            <person name="Barry K."/>
            <person name="Glavina del Rio T."/>
            <person name="Dalin E."/>
            <person name="Tice H."/>
            <person name="Pitluck S."/>
            <person name="Kiss H."/>
            <person name="Brettin T."/>
            <person name="Bruce D."/>
            <person name="Detter J.C."/>
            <person name="Han C."/>
            <person name="Schmutz J."/>
            <person name="Larimer F."/>
            <person name="Land M."/>
            <person name="Hauser L."/>
            <person name="Kyrpides N."/>
            <person name="Kim E."/>
            <person name="Johnston A.W.B."/>
            <person name="Todd J.D."/>
            <person name="Rogers R."/>
            <person name="Wexler M."/>
            <person name="Bond P.L."/>
            <person name="Li Y."/>
            <person name="Richardson P."/>
        </authorList>
    </citation>
    <scope>NUCLEOTIDE SEQUENCE [LARGE SCALE GENOMIC DNA]</scope>
    <source>
        <strain evidence="7">MWYL1</strain>
    </source>
</reference>
<dbReference type="Gene3D" id="2.40.420.20">
    <property type="match status" value="1"/>
</dbReference>
<dbReference type="eggNOG" id="COG0845">
    <property type="taxonomic scope" value="Bacteria"/>
</dbReference>
<evidence type="ECO:0000256" key="2">
    <source>
        <dbReference type="ARBA" id="ARBA00009477"/>
    </source>
</evidence>
<dbReference type="AlphaFoldDB" id="A6VU17"/>
<evidence type="ECO:0000259" key="3">
    <source>
        <dbReference type="Pfam" id="PF25876"/>
    </source>
</evidence>
<dbReference type="InterPro" id="IPR058624">
    <property type="entry name" value="MdtA-like_HH"/>
</dbReference>
<dbReference type="GO" id="GO:0046677">
    <property type="term" value="P:response to antibiotic"/>
    <property type="evidence" value="ECO:0007669"/>
    <property type="project" value="TreeGrafter"/>
</dbReference>
<evidence type="ECO:0000259" key="5">
    <source>
        <dbReference type="Pfam" id="PF25944"/>
    </source>
</evidence>
<evidence type="ECO:0000313" key="7">
    <source>
        <dbReference type="EMBL" id="ABR69946.1"/>
    </source>
</evidence>
<dbReference type="Gene3D" id="2.40.30.170">
    <property type="match status" value="1"/>
</dbReference>
<feature type="domain" description="YknX-like C-terminal permuted SH3-like" evidence="6">
    <location>
        <begin position="302"/>
        <end position="370"/>
    </location>
</feature>
<organism evidence="7">
    <name type="scientific">Marinomonas sp. (strain MWYL1)</name>
    <dbReference type="NCBI Taxonomy" id="400668"/>
    <lineage>
        <taxon>Bacteria</taxon>
        <taxon>Pseudomonadati</taxon>
        <taxon>Pseudomonadota</taxon>
        <taxon>Gammaproteobacteria</taxon>
        <taxon>Oceanospirillales</taxon>
        <taxon>Oceanospirillaceae</taxon>
        <taxon>Marinomonas</taxon>
    </lineage>
</organism>
<dbReference type="HOGENOM" id="CLU_018816_2_1_6"/>
<name>A6VU17_MARMS</name>
<dbReference type="PROSITE" id="PS51257">
    <property type="entry name" value="PROKAR_LIPOPROTEIN"/>
    <property type="match status" value="1"/>
</dbReference>
<comment type="similarity">
    <text evidence="2">Belongs to the membrane fusion protein (MFP) (TC 8.A.1) family.</text>
</comment>
<dbReference type="PANTHER" id="PTHR30158:SF3">
    <property type="entry name" value="MULTIDRUG EFFLUX PUMP SUBUNIT ACRA-RELATED"/>
    <property type="match status" value="1"/>
</dbReference>
<dbReference type="PANTHER" id="PTHR30158">
    <property type="entry name" value="ACRA/E-RELATED COMPONENT OF DRUG EFFLUX TRANSPORTER"/>
    <property type="match status" value="1"/>
</dbReference>
<dbReference type="Gene3D" id="2.40.50.100">
    <property type="match status" value="1"/>
</dbReference>
<dbReference type="KEGG" id="mmw:Mmwyl1_1015"/>
<dbReference type="GO" id="GO:0005886">
    <property type="term" value="C:plasma membrane"/>
    <property type="evidence" value="ECO:0007669"/>
    <property type="project" value="TreeGrafter"/>
</dbReference>
<evidence type="ECO:0000259" key="6">
    <source>
        <dbReference type="Pfam" id="PF25989"/>
    </source>
</evidence>
<dbReference type="SUPFAM" id="SSF111369">
    <property type="entry name" value="HlyD-like secretion proteins"/>
    <property type="match status" value="1"/>
</dbReference>
<evidence type="ECO:0000256" key="1">
    <source>
        <dbReference type="ARBA" id="ARBA00004519"/>
    </source>
</evidence>
<dbReference type="GO" id="GO:0022857">
    <property type="term" value="F:transmembrane transporter activity"/>
    <property type="evidence" value="ECO:0007669"/>
    <property type="project" value="InterPro"/>
</dbReference>
<dbReference type="NCBIfam" id="TIGR01730">
    <property type="entry name" value="RND_mfp"/>
    <property type="match status" value="1"/>
</dbReference>
<dbReference type="InterPro" id="IPR058626">
    <property type="entry name" value="MdtA-like_b-barrel"/>
</dbReference>
<dbReference type="Pfam" id="PF25876">
    <property type="entry name" value="HH_MFP_RND"/>
    <property type="match status" value="1"/>
</dbReference>
<dbReference type="Pfam" id="PF25917">
    <property type="entry name" value="BSH_RND"/>
    <property type="match status" value="1"/>
</dbReference>
<dbReference type="Pfam" id="PF25989">
    <property type="entry name" value="YknX_C"/>
    <property type="match status" value="1"/>
</dbReference>
<dbReference type="EMBL" id="CP000749">
    <property type="protein sequence ID" value="ABR69946.1"/>
    <property type="molecule type" value="Genomic_DNA"/>
</dbReference>
<dbReference type="STRING" id="400668.Mmwyl1_1015"/>
<dbReference type="GO" id="GO:0030313">
    <property type="term" value="C:cell envelope"/>
    <property type="evidence" value="ECO:0007669"/>
    <property type="project" value="UniProtKB-SubCell"/>
</dbReference>
<dbReference type="Gene3D" id="1.10.287.470">
    <property type="entry name" value="Helix hairpin bin"/>
    <property type="match status" value="1"/>
</dbReference>
<sequence>MKFNLSSTRYGMIAVLAFILTACDQSQSSKELLVSTPLVSAVSLTPEALIVRDTLSGRVAPVRIAEIRAQIGGIVQEKLFDQGSDVKAGQPLYQINPAPFLAEVDSATAALKRAELSLAHSQKQIVRLNSLLNSNSISRQVYDDEVFKRDQALAEVAQARATLARRKLDLTFATVEAPISGRIDQTLVSEGALVSSTDSSPMARIQQIDQVYLDLRRPASSLESLQKALTKQGVEDGLLVSVLRSNGEPYDLKGYIVFSGISVDAGTGDVLLRVLIDNSGQQLLPGMFVQAKVDRSYYDKALMLPQQAIVRFEGQSQVWVIDENSQVRLIPVELGELVDRYYRLKAGVMAGQKIVVEGMDRLVDGMEVRVQEWTSNKSVSAIAH</sequence>
<dbReference type="InterPro" id="IPR058637">
    <property type="entry name" value="YknX-like_C"/>
</dbReference>
<protein>
    <submittedName>
        <fullName evidence="7">Efflux transporter, RND family, MFP subunit</fullName>
    </submittedName>
</protein>
<feature type="domain" description="Multidrug resistance protein MdtA-like barrel-sandwich hybrid" evidence="4">
    <location>
        <begin position="63"/>
        <end position="205"/>
    </location>
</feature>
<accession>A6VU17</accession>